<dbReference type="GO" id="GO:0016787">
    <property type="term" value="F:hydrolase activity"/>
    <property type="evidence" value="ECO:0007669"/>
    <property type="project" value="UniProtKB-KW"/>
</dbReference>
<dbReference type="Gene3D" id="3.40.50.300">
    <property type="entry name" value="P-loop containing nucleotide triphosphate hydrolases"/>
    <property type="match status" value="1"/>
</dbReference>
<gene>
    <name evidence="4" type="ORF">HMPREF1124_1015</name>
</gene>
<evidence type="ECO:0000256" key="1">
    <source>
        <dbReference type="ARBA" id="ARBA00022801"/>
    </source>
</evidence>
<keyword evidence="2" id="KW-0175">Coiled coil</keyword>
<dbReference type="PROSITE" id="PS51194">
    <property type="entry name" value="HELICASE_CTER"/>
    <property type="match status" value="1"/>
</dbReference>
<dbReference type="InterPro" id="IPR001650">
    <property type="entry name" value="Helicase_C-like"/>
</dbReference>
<keyword evidence="4" id="KW-0547">Nucleotide-binding</keyword>
<dbReference type="SUPFAM" id="SSF52540">
    <property type="entry name" value="P-loop containing nucleoside triphosphate hydrolases"/>
    <property type="match status" value="1"/>
</dbReference>
<dbReference type="GO" id="GO:0004386">
    <property type="term" value="F:helicase activity"/>
    <property type="evidence" value="ECO:0007669"/>
    <property type="project" value="UniProtKB-KW"/>
</dbReference>
<dbReference type="SMART" id="SM00490">
    <property type="entry name" value="HELICc"/>
    <property type="match status" value="1"/>
</dbReference>
<sequence length="218" mass="24494">MQERLGQVTDAEFQRNRVEILTGLMRLRQICDTPALFMEDYKGDSGKLDSLRDLLSQIAEGNHRVLIFSQFRGMLDRIEKELPQLGLTSFKITGSTPSQERQEMTKAFNQGERDVFLISLKAGGVGLNLTGADTVILVDLWWNPAVESQAIGRAHRMGQEQAVEVYRLVTRGTIEEKIQELQEEKKNLVSEVLDGTESRGSLTLTEIQEILGISEAKT</sequence>
<protein>
    <submittedName>
        <fullName evidence="4">Helicase C-terminal domain protein</fullName>
    </submittedName>
</protein>
<feature type="coiled-coil region" evidence="2">
    <location>
        <begin position="171"/>
        <end position="198"/>
    </location>
</feature>
<comment type="caution">
    <text evidence="4">The sequence shown here is derived from an EMBL/GenBank/DDBJ whole genome shotgun (WGS) entry which is preliminary data.</text>
</comment>
<keyword evidence="4" id="KW-0347">Helicase</keyword>
<proteinExistence type="predicted"/>
<dbReference type="CDD" id="cd18793">
    <property type="entry name" value="SF2_C_SNF"/>
    <property type="match status" value="1"/>
</dbReference>
<accession>F9PDL6</accession>
<dbReference type="eggNOG" id="COG0553">
    <property type="taxonomic scope" value="Bacteria"/>
</dbReference>
<evidence type="ECO:0000259" key="3">
    <source>
        <dbReference type="PROSITE" id="PS51194"/>
    </source>
</evidence>
<dbReference type="PANTHER" id="PTHR10799">
    <property type="entry name" value="SNF2/RAD54 HELICASE FAMILY"/>
    <property type="match status" value="1"/>
</dbReference>
<dbReference type="Pfam" id="PF00271">
    <property type="entry name" value="Helicase_C"/>
    <property type="match status" value="1"/>
</dbReference>
<dbReference type="AlphaFoldDB" id="F9PDL6"/>
<evidence type="ECO:0000313" key="5">
    <source>
        <dbReference type="Proteomes" id="UP000003399"/>
    </source>
</evidence>
<organism evidence="4 5">
    <name type="scientific">Streptococcus infantis X</name>
    <dbReference type="NCBI Taxonomy" id="997830"/>
    <lineage>
        <taxon>Bacteria</taxon>
        <taxon>Bacillati</taxon>
        <taxon>Bacillota</taxon>
        <taxon>Bacilli</taxon>
        <taxon>Lactobacillales</taxon>
        <taxon>Streptococcaceae</taxon>
        <taxon>Streptococcus</taxon>
    </lineage>
</organism>
<keyword evidence="1" id="KW-0378">Hydrolase</keyword>
<name>F9PDL6_9STRE</name>
<dbReference type="InterPro" id="IPR049730">
    <property type="entry name" value="SNF2/RAD54-like_C"/>
</dbReference>
<dbReference type="PATRIC" id="fig|997830.4.peg.503"/>
<dbReference type="EMBL" id="AFUQ01000001">
    <property type="protein sequence ID" value="EGV15501.1"/>
    <property type="molecule type" value="Genomic_DNA"/>
</dbReference>
<evidence type="ECO:0000313" key="4">
    <source>
        <dbReference type="EMBL" id="EGV15501.1"/>
    </source>
</evidence>
<reference evidence="4 5" key="1">
    <citation type="submission" date="2011-07" db="EMBL/GenBank/DDBJ databases">
        <authorList>
            <person name="Harkins D.M."/>
            <person name="Madupu R."/>
            <person name="Durkin A.S."/>
            <person name="Torralba M."/>
            <person name="Methe B."/>
            <person name="Sutton G.G."/>
            <person name="Nelson K.E."/>
        </authorList>
    </citation>
    <scope>NUCLEOTIDE SEQUENCE [LARGE SCALE GENOMIC DNA]</scope>
    <source>
        <strain evidence="4 5">X</strain>
    </source>
</reference>
<feature type="domain" description="Helicase C-terminal" evidence="3">
    <location>
        <begin position="50"/>
        <end position="211"/>
    </location>
</feature>
<dbReference type="Proteomes" id="UP000003399">
    <property type="component" value="Unassembled WGS sequence"/>
</dbReference>
<evidence type="ECO:0000256" key="2">
    <source>
        <dbReference type="SAM" id="Coils"/>
    </source>
</evidence>
<dbReference type="InterPro" id="IPR027417">
    <property type="entry name" value="P-loop_NTPase"/>
</dbReference>
<keyword evidence="4" id="KW-0067">ATP-binding</keyword>